<dbReference type="GO" id="GO:0018786">
    <property type="term" value="F:haloalkane dehalogenase activity"/>
    <property type="evidence" value="ECO:0007669"/>
    <property type="project" value="UniProtKB-EC"/>
</dbReference>
<feature type="active site" description="Nucleophile" evidence="4">
    <location>
        <position position="171"/>
    </location>
</feature>
<feature type="active site" description="Proton acceptor" evidence="4">
    <location>
        <position position="342"/>
    </location>
</feature>
<dbReference type="PRINTS" id="PR00412">
    <property type="entry name" value="EPOXHYDRLASE"/>
</dbReference>
<dbReference type="InterPro" id="IPR000639">
    <property type="entry name" value="Epox_hydrolase-like"/>
</dbReference>
<dbReference type="Gene3D" id="3.40.50.1820">
    <property type="entry name" value="alpha/beta hydrolase"/>
    <property type="match status" value="1"/>
</dbReference>
<dbReference type="GO" id="GO:0004301">
    <property type="term" value="F:epoxide hydrolase activity"/>
    <property type="evidence" value="ECO:0007669"/>
    <property type="project" value="TreeGrafter"/>
</dbReference>
<evidence type="ECO:0000256" key="4">
    <source>
        <dbReference type="PIRSR" id="PIRSR001112-1"/>
    </source>
</evidence>
<evidence type="ECO:0000259" key="5">
    <source>
        <dbReference type="Pfam" id="PF06441"/>
    </source>
</evidence>
<dbReference type="EC" id="3.8.1.5" evidence="6"/>
<reference evidence="6 7" key="1">
    <citation type="submission" date="2017-07" db="EMBL/GenBank/DDBJ databases">
        <title>First draft Genome Sequence of Nocardia cerradoensis isolated from human infection.</title>
        <authorList>
            <person name="Carrasco G."/>
        </authorList>
    </citation>
    <scope>NUCLEOTIDE SEQUENCE [LARGE SCALE GENOMIC DNA]</scope>
    <source>
        <strain evidence="6 7">CNM20130759</strain>
    </source>
</reference>
<organism evidence="6 7">
    <name type="scientific">Nocardia cerradoensis</name>
    <dbReference type="NCBI Taxonomy" id="85688"/>
    <lineage>
        <taxon>Bacteria</taxon>
        <taxon>Bacillati</taxon>
        <taxon>Actinomycetota</taxon>
        <taxon>Actinomycetes</taxon>
        <taxon>Mycobacteriales</taxon>
        <taxon>Nocardiaceae</taxon>
        <taxon>Nocardia</taxon>
    </lineage>
</organism>
<gene>
    <name evidence="6" type="primary">dhmA2_3</name>
    <name evidence="6" type="ORF">B7C42_04841</name>
</gene>
<dbReference type="InterPro" id="IPR016292">
    <property type="entry name" value="Epoxide_hydrolase"/>
</dbReference>
<evidence type="ECO:0000313" key="6">
    <source>
        <dbReference type="EMBL" id="OXR42955.1"/>
    </source>
</evidence>
<accession>A0A231H281</accession>
<comment type="caution">
    <text evidence="6">The sequence shown here is derived from an EMBL/GenBank/DDBJ whole genome shotgun (WGS) entry which is preliminary data.</text>
</comment>
<evidence type="ECO:0000256" key="2">
    <source>
        <dbReference type="ARBA" id="ARBA00022797"/>
    </source>
</evidence>
<feature type="active site" description="Proton donor" evidence="4">
    <location>
        <position position="290"/>
    </location>
</feature>
<dbReference type="InterPro" id="IPR029058">
    <property type="entry name" value="AB_hydrolase_fold"/>
</dbReference>
<dbReference type="InterPro" id="IPR010497">
    <property type="entry name" value="Epoxide_hydro_N"/>
</dbReference>
<dbReference type="PANTHER" id="PTHR21661">
    <property type="entry name" value="EPOXIDE HYDROLASE 1-RELATED"/>
    <property type="match status" value="1"/>
</dbReference>
<keyword evidence="3 6" id="KW-0378">Hydrolase</keyword>
<keyword evidence="2" id="KW-0058">Aromatic hydrocarbons catabolism</keyword>
<dbReference type="Proteomes" id="UP000215506">
    <property type="component" value="Unassembled WGS sequence"/>
</dbReference>
<dbReference type="PANTHER" id="PTHR21661:SF35">
    <property type="entry name" value="EPOXIDE HYDROLASE"/>
    <property type="match status" value="1"/>
</dbReference>
<dbReference type="Pfam" id="PF06441">
    <property type="entry name" value="EHN"/>
    <property type="match status" value="1"/>
</dbReference>
<dbReference type="RefSeq" id="WP_094026633.1">
    <property type="nucleotide sequence ID" value="NZ_NGAF01000011.1"/>
</dbReference>
<proteinExistence type="inferred from homology"/>
<dbReference type="SUPFAM" id="SSF53474">
    <property type="entry name" value="alpha/beta-Hydrolases"/>
    <property type="match status" value="1"/>
</dbReference>
<evidence type="ECO:0000313" key="7">
    <source>
        <dbReference type="Proteomes" id="UP000215506"/>
    </source>
</evidence>
<comment type="similarity">
    <text evidence="1">Belongs to the peptidase S33 family.</text>
</comment>
<dbReference type="AlphaFoldDB" id="A0A231H281"/>
<dbReference type="PIRSF" id="PIRSF001112">
    <property type="entry name" value="Epoxide_hydrolase"/>
    <property type="match status" value="1"/>
</dbReference>
<keyword evidence="7" id="KW-1185">Reference proteome</keyword>
<feature type="domain" description="Epoxide hydrolase N-terminal" evidence="5">
    <location>
        <begin position="9"/>
        <end position="111"/>
    </location>
</feature>
<dbReference type="GO" id="GO:0097176">
    <property type="term" value="P:epoxide metabolic process"/>
    <property type="evidence" value="ECO:0007669"/>
    <property type="project" value="TreeGrafter"/>
</dbReference>
<protein>
    <submittedName>
        <fullName evidence="6">Haloalkane dehalogenase 2</fullName>
        <ecNumber evidence="6">3.8.1.5</ecNumber>
    </submittedName>
</protein>
<dbReference type="EMBL" id="NGAF01000011">
    <property type="protein sequence ID" value="OXR42955.1"/>
    <property type="molecule type" value="Genomic_DNA"/>
</dbReference>
<evidence type="ECO:0000256" key="1">
    <source>
        <dbReference type="ARBA" id="ARBA00010088"/>
    </source>
</evidence>
<name>A0A231H281_9NOCA</name>
<sequence length="366" mass="40945">MTVSGSAQIAPFRVDVSDDTLDDLARRLAHTRFADESCSEAGISTSYVRELVEYWRSGYDWRSWEGLLNSYPQYTTEIDGQMIHFLHIRSDRPDGLPLILTHGWPGTVVEYLDIVEPLTRAGYHLVIPSIPGFGYSAPLNDRGWNRQRTARAWAELMNRLGYHRYGAVGNDLGSTISLELGHLDSDHVTGVHVTQIFSTPSGAPGELTDLDPGSLDRWRRLQRFMATQGAYLTVHANQPHTLAHALADSPAGLLAWNAQLFGHGVDPDFTITNVMIYWLTETAGSAMGFYHEDSRSPAPSEPTSIPVALAEFTDDVFASIPRFAHRDHRNIISWNQFQGGGHYAAHQEPTRLANDIDAFYRRLLTR</sequence>
<evidence type="ECO:0000256" key="3">
    <source>
        <dbReference type="ARBA" id="ARBA00022801"/>
    </source>
</evidence>